<comment type="caution">
    <text evidence="1">The sequence shown here is derived from an EMBL/GenBank/DDBJ whole genome shotgun (WGS) entry which is preliminary data.</text>
</comment>
<organism evidence="1 2">
    <name type="scientific">Candidatus Phocaeicola faecigallinarum</name>
    <dbReference type="NCBI Taxonomy" id="2838732"/>
    <lineage>
        <taxon>Bacteria</taxon>
        <taxon>Pseudomonadati</taxon>
        <taxon>Bacteroidota</taxon>
        <taxon>Bacteroidia</taxon>
        <taxon>Bacteroidales</taxon>
        <taxon>Bacteroidaceae</taxon>
        <taxon>Phocaeicola</taxon>
    </lineage>
</organism>
<accession>A0A948TBY6</accession>
<reference evidence="1" key="2">
    <citation type="submission" date="2021-04" db="EMBL/GenBank/DDBJ databases">
        <authorList>
            <person name="Gilroy R."/>
        </authorList>
    </citation>
    <scope>NUCLEOTIDE SEQUENCE</scope>
    <source>
        <strain evidence="1">G4-2901</strain>
    </source>
</reference>
<proteinExistence type="predicted"/>
<name>A0A948TBY6_9BACT</name>
<evidence type="ECO:0000313" key="1">
    <source>
        <dbReference type="EMBL" id="MBU3838075.1"/>
    </source>
</evidence>
<reference evidence="1" key="1">
    <citation type="journal article" date="2021" name="PeerJ">
        <title>Extensive microbial diversity within the chicken gut microbiome revealed by metagenomics and culture.</title>
        <authorList>
            <person name="Gilroy R."/>
            <person name="Ravi A."/>
            <person name="Getino M."/>
            <person name="Pursley I."/>
            <person name="Horton D.L."/>
            <person name="Alikhan N.F."/>
            <person name="Baker D."/>
            <person name="Gharbi K."/>
            <person name="Hall N."/>
            <person name="Watson M."/>
            <person name="Adriaenssens E.M."/>
            <person name="Foster-Nyarko E."/>
            <person name="Jarju S."/>
            <person name="Secka A."/>
            <person name="Antonio M."/>
            <person name="Oren A."/>
            <person name="Chaudhuri R.R."/>
            <person name="La Ragione R."/>
            <person name="Hildebrand F."/>
            <person name="Pallen M.J."/>
        </authorList>
    </citation>
    <scope>NUCLEOTIDE SEQUENCE</scope>
    <source>
        <strain evidence="1">G4-2901</strain>
    </source>
</reference>
<dbReference type="Proteomes" id="UP000783796">
    <property type="component" value="Unassembled WGS sequence"/>
</dbReference>
<gene>
    <name evidence="1" type="ORF">H9777_07130</name>
</gene>
<evidence type="ECO:0000313" key="2">
    <source>
        <dbReference type="Proteomes" id="UP000783796"/>
    </source>
</evidence>
<dbReference type="EMBL" id="JAHLFW010000063">
    <property type="protein sequence ID" value="MBU3838075.1"/>
    <property type="molecule type" value="Genomic_DNA"/>
</dbReference>
<protein>
    <submittedName>
        <fullName evidence="1">Uncharacterized protein</fullName>
    </submittedName>
</protein>
<dbReference type="AlphaFoldDB" id="A0A948TBY6"/>
<sequence length="206" mass="24861">MPLPATIDIAKEYLFASVEEMREKNIPEIIQQRLLRLRDMYNYWLQYPRIREQEIVLELQKRYDIQKSAAYEDIRIIKYLLGDLNKSTKDYHRYRFIQRNEESYEMAKRMKDARAMAACDNYYAKYMQLDKEDAKDLGYDKIVIQPFQPSTDPTILGIRPIPNIRQRIADKIKQYMNEDIQDIRFEDADFNEDDIFNPKKVEEPEP</sequence>